<name>A0A0L0FPE2_9EUKA</name>
<dbReference type="RefSeq" id="XP_014152288.1">
    <property type="nucleotide sequence ID" value="XM_014296813.1"/>
</dbReference>
<dbReference type="Proteomes" id="UP000054560">
    <property type="component" value="Unassembled WGS sequence"/>
</dbReference>
<dbReference type="GeneID" id="25909684"/>
<keyword evidence="3" id="KW-1185">Reference proteome</keyword>
<sequence length="90" mass="9860">MTRMLFSDVLRDSAGRNLPRKPIAHSEPSTNETSADKKTRRVAERKLHAETVAQTTAPASALRLTGSNHAPNRVKLILTTVLPCKLSKEA</sequence>
<protein>
    <submittedName>
        <fullName evidence="2">Uncharacterized protein</fullName>
    </submittedName>
</protein>
<feature type="region of interest" description="Disordered" evidence="1">
    <location>
        <begin position="1"/>
        <end position="42"/>
    </location>
</feature>
<dbReference type="AlphaFoldDB" id="A0A0L0FPE2"/>
<evidence type="ECO:0000313" key="2">
    <source>
        <dbReference type="EMBL" id="KNC78386.1"/>
    </source>
</evidence>
<dbReference type="EMBL" id="KQ242499">
    <property type="protein sequence ID" value="KNC78386.1"/>
    <property type="molecule type" value="Genomic_DNA"/>
</dbReference>
<gene>
    <name evidence="2" type="ORF">SARC_09180</name>
</gene>
<reference evidence="2 3" key="1">
    <citation type="submission" date="2011-02" db="EMBL/GenBank/DDBJ databases">
        <title>The Genome Sequence of Sphaeroforma arctica JP610.</title>
        <authorList>
            <consortium name="The Broad Institute Genome Sequencing Platform"/>
            <person name="Russ C."/>
            <person name="Cuomo C."/>
            <person name="Young S.K."/>
            <person name="Zeng Q."/>
            <person name="Gargeya S."/>
            <person name="Alvarado L."/>
            <person name="Berlin A."/>
            <person name="Chapman S.B."/>
            <person name="Chen Z."/>
            <person name="Freedman E."/>
            <person name="Gellesch M."/>
            <person name="Goldberg J."/>
            <person name="Griggs A."/>
            <person name="Gujja S."/>
            <person name="Heilman E."/>
            <person name="Heiman D."/>
            <person name="Howarth C."/>
            <person name="Mehta T."/>
            <person name="Neiman D."/>
            <person name="Pearson M."/>
            <person name="Roberts A."/>
            <person name="Saif S."/>
            <person name="Shea T."/>
            <person name="Shenoy N."/>
            <person name="Sisk P."/>
            <person name="Stolte C."/>
            <person name="Sykes S."/>
            <person name="White J."/>
            <person name="Yandava C."/>
            <person name="Burger G."/>
            <person name="Gray M.W."/>
            <person name="Holland P.W.H."/>
            <person name="King N."/>
            <person name="Lang F.B.F."/>
            <person name="Roger A.J."/>
            <person name="Ruiz-Trillo I."/>
            <person name="Haas B."/>
            <person name="Nusbaum C."/>
            <person name="Birren B."/>
        </authorList>
    </citation>
    <scope>NUCLEOTIDE SEQUENCE [LARGE SCALE GENOMIC DNA]</scope>
    <source>
        <strain evidence="2 3">JP610</strain>
    </source>
</reference>
<evidence type="ECO:0000313" key="3">
    <source>
        <dbReference type="Proteomes" id="UP000054560"/>
    </source>
</evidence>
<organism evidence="2 3">
    <name type="scientific">Sphaeroforma arctica JP610</name>
    <dbReference type="NCBI Taxonomy" id="667725"/>
    <lineage>
        <taxon>Eukaryota</taxon>
        <taxon>Ichthyosporea</taxon>
        <taxon>Ichthyophonida</taxon>
        <taxon>Sphaeroforma</taxon>
    </lineage>
</organism>
<evidence type="ECO:0000256" key="1">
    <source>
        <dbReference type="SAM" id="MobiDB-lite"/>
    </source>
</evidence>
<accession>A0A0L0FPE2</accession>
<proteinExistence type="predicted"/>